<accession>A0A9D1NZ85</accession>
<dbReference type="InterPro" id="IPR053735">
    <property type="entry name" value="Type_III_TA_endoRNase"/>
</dbReference>
<comment type="caution">
    <text evidence="1">The sequence shown here is derived from an EMBL/GenBank/DDBJ whole genome shotgun (WGS) entry which is preliminary data.</text>
</comment>
<reference evidence="1" key="2">
    <citation type="journal article" date="2021" name="PeerJ">
        <title>Extensive microbial diversity within the chicken gut microbiome revealed by metagenomics and culture.</title>
        <authorList>
            <person name="Gilroy R."/>
            <person name="Ravi A."/>
            <person name="Getino M."/>
            <person name="Pursley I."/>
            <person name="Horton D.L."/>
            <person name="Alikhan N.F."/>
            <person name="Baker D."/>
            <person name="Gharbi K."/>
            <person name="Hall N."/>
            <person name="Watson M."/>
            <person name="Adriaenssens E.M."/>
            <person name="Foster-Nyarko E."/>
            <person name="Jarju S."/>
            <person name="Secka A."/>
            <person name="Antonio M."/>
            <person name="Oren A."/>
            <person name="Chaudhuri R.R."/>
            <person name="La Ragione R."/>
            <person name="Hildebrand F."/>
            <person name="Pallen M.J."/>
        </authorList>
    </citation>
    <scope>NUCLEOTIDE SEQUENCE</scope>
    <source>
        <strain evidence="1">ChiBcec6-7307</strain>
    </source>
</reference>
<evidence type="ECO:0000313" key="2">
    <source>
        <dbReference type="Proteomes" id="UP000886889"/>
    </source>
</evidence>
<proteinExistence type="predicted"/>
<evidence type="ECO:0000313" key="1">
    <source>
        <dbReference type="EMBL" id="HIV23549.1"/>
    </source>
</evidence>
<dbReference type="EMBL" id="DVOS01000055">
    <property type="protein sequence ID" value="HIV23549.1"/>
    <property type="molecule type" value="Genomic_DNA"/>
</dbReference>
<dbReference type="CDD" id="cd17492">
    <property type="entry name" value="toxin_CptN"/>
    <property type="match status" value="1"/>
</dbReference>
<gene>
    <name evidence="1" type="ORF">IAC80_06380</name>
</gene>
<reference evidence="1" key="1">
    <citation type="submission" date="2020-10" db="EMBL/GenBank/DDBJ databases">
        <authorList>
            <person name="Gilroy R."/>
        </authorList>
    </citation>
    <scope>NUCLEOTIDE SEQUENCE</scope>
    <source>
        <strain evidence="1">ChiBcec6-7307</strain>
    </source>
</reference>
<organism evidence="1 2">
    <name type="scientific">Candidatus Merdiplasma excrementigallinarum</name>
    <dbReference type="NCBI Taxonomy" id="2840864"/>
    <lineage>
        <taxon>Bacteria</taxon>
        <taxon>Bacillati</taxon>
        <taxon>Bacillota</taxon>
        <taxon>Clostridia</taxon>
        <taxon>Lachnospirales</taxon>
        <taxon>Lachnospiraceae</taxon>
        <taxon>Lachnospiraceae incertae sedis</taxon>
        <taxon>Candidatus Merdiplasma</taxon>
    </lineage>
</organism>
<name>A0A9D1NZ85_9FIRM</name>
<dbReference type="Gene3D" id="3.10.129.130">
    <property type="match status" value="1"/>
</dbReference>
<dbReference type="InterPro" id="IPR058108">
    <property type="entry name" value="CptIN-like"/>
</dbReference>
<dbReference type="NCBIfam" id="NF047359">
    <property type="entry name" value="CptIN"/>
    <property type="match status" value="1"/>
</dbReference>
<dbReference type="AlphaFoldDB" id="A0A9D1NZ85"/>
<protein>
    <submittedName>
        <fullName evidence="1">Uncharacterized protein</fullName>
    </submittedName>
</protein>
<dbReference type="Proteomes" id="UP000886889">
    <property type="component" value="Unassembled WGS sequence"/>
</dbReference>
<sequence length="160" mass="18715">MEIIAGSLYFVSNDFFAKVNDPYLKINYESTKRPHYFAFFDNATGLYWLVPCSSKIEKFERLIQKKKEQHKPTDTIQIVKIFDRKTVLLFQDMFPATARYIDGQYVKGGQAVRIADPKVILELEKTARKIIKLLHRGVRFTPTQPDVLKIERLMIEELKA</sequence>